<evidence type="ECO:0000259" key="2">
    <source>
        <dbReference type="Pfam" id="PF03972"/>
    </source>
</evidence>
<dbReference type="AlphaFoldDB" id="A0A7W4VTK4"/>
<name>A0A7W4VTK4_9ACTN</name>
<dbReference type="Proteomes" id="UP000589626">
    <property type="component" value="Unassembled WGS sequence"/>
</dbReference>
<dbReference type="InterPro" id="IPR005656">
    <property type="entry name" value="MmgE_PrpD"/>
</dbReference>
<reference evidence="4 5" key="1">
    <citation type="submission" date="2020-08" db="EMBL/GenBank/DDBJ databases">
        <title>Sequencing the genomes of 1000 actinobacteria strains.</title>
        <authorList>
            <person name="Klenk H.-P."/>
        </authorList>
    </citation>
    <scope>NUCLEOTIDE SEQUENCE [LARGE SCALE GENOMIC DNA]</scope>
    <source>
        <strain evidence="4 5">DSM 105498</strain>
    </source>
</reference>
<feature type="domain" description="MmgE/PrpD C-terminal" evidence="3">
    <location>
        <begin position="273"/>
        <end position="428"/>
    </location>
</feature>
<dbReference type="InterPro" id="IPR045336">
    <property type="entry name" value="MmgE_PrpD_N"/>
</dbReference>
<comment type="similarity">
    <text evidence="1">Belongs to the PrpD family.</text>
</comment>
<dbReference type="InterPro" id="IPR042188">
    <property type="entry name" value="MmgE/PrpD_sf_2"/>
</dbReference>
<dbReference type="Pfam" id="PF03972">
    <property type="entry name" value="MmgE_PrpD_N"/>
    <property type="match status" value="1"/>
</dbReference>
<evidence type="ECO:0000256" key="1">
    <source>
        <dbReference type="ARBA" id="ARBA00006174"/>
    </source>
</evidence>
<protein>
    <submittedName>
        <fullName evidence="4">2-methylcitrate dehydratase PrpD</fullName>
    </submittedName>
</protein>
<gene>
    <name evidence="4" type="ORF">FHU40_001344</name>
</gene>
<dbReference type="Gene3D" id="3.30.1330.120">
    <property type="entry name" value="2-methylcitrate dehydratase PrpD"/>
    <property type="match status" value="1"/>
</dbReference>
<accession>A0A7W4VTK4</accession>
<sequence>MNPGMTPVAAALAEWGIALRDDDVPGRIREAAVRHLADGFGTAAAAVRSGAVAPVVEVARRLGGPPEATLLGGPDRVGSAAAALATGALVHAHDFDDTHAGGLVHPTAVVLPAALAVGQAAGATGRDLVTAAVVGYETVCRIAAAVPNGFHDRGLHATSAAGVFAAALVTARLSGLDGARATDALGIAGSSAGGLLEFLGSAASTKQLHPGLASMNGVTAALLAGAGATGPATVLEGQRGLYAALVGAPPDLDVVGGDLGRRWETGRIGIKPYPACQLMHATLDAVAAAVAGREVRPADVAEVVAAVHPDSAAVVCDPDRDLTRPRGPYDAKFSLPWSVAALLLDGSVSESTYAVDSVQRAEVAALAGRVRTESAPSDRVAADACGRVRIRLRDGQVLEGAVDRSAGGPDAPLSTESLRAKFLANAGGGPAAHRLWLSLVALDELGDLSDLTDQFLEAVVEEAR</sequence>
<dbReference type="RefSeq" id="WP_246389974.1">
    <property type="nucleotide sequence ID" value="NZ_JACHWR010000001.1"/>
</dbReference>
<dbReference type="InterPro" id="IPR042183">
    <property type="entry name" value="MmgE/PrpD_sf_1"/>
</dbReference>
<dbReference type="InterPro" id="IPR036148">
    <property type="entry name" value="MmgE/PrpD_sf"/>
</dbReference>
<feature type="domain" description="MmgE/PrpD N-terminal" evidence="2">
    <location>
        <begin position="11"/>
        <end position="248"/>
    </location>
</feature>
<dbReference type="Gene3D" id="1.10.4100.10">
    <property type="entry name" value="2-methylcitrate dehydratase PrpD"/>
    <property type="match status" value="1"/>
</dbReference>
<keyword evidence="5" id="KW-1185">Reference proteome</keyword>
<dbReference type="InterPro" id="IPR045337">
    <property type="entry name" value="MmgE_PrpD_C"/>
</dbReference>
<dbReference type="PANTHER" id="PTHR16943:SF8">
    <property type="entry name" value="2-METHYLCITRATE DEHYDRATASE"/>
    <property type="match status" value="1"/>
</dbReference>
<dbReference type="SUPFAM" id="SSF103378">
    <property type="entry name" value="2-methylcitrate dehydratase PrpD"/>
    <property type="match status" value="1"/>
</dbReference>
<evidence type="ECO:0000259" key="3">
    <source>
        <dbReference type="Pfam" id="PF19305"/>
    </source>
</evidence>
<dbReference type="Pfam" id="PF19305">
    <property type="entry name" value="MmgE_PrpD_C"/>
    <property type="match status" value="1"/>
</dbReference>
<evidence type="ECO:0000313" key="5">
    <source>
        <dbReference type="Proteomes" id="UP000589626"/>
    </source>
</evidence>
<comment type="caution">
    <text evidence="4">The sequence shown here is derived from an EMBL/GenBank/DDBJ whole genome shotgun (WGS) entry which is preliminary data.</text>
</comment>
<dbReference type="GO" id="GO:0016829">
    <property type="term" value="F:lyase activity"/>
    <property type="evidence" value="ECO:0007669"/>
    <property type="project" value="InterPro"/>
</dbReference>
<evidence type="ECO:0000313" key="4">
    <source>
        <dbReference type="EMBL" id="MBB3041543.1"/>
    </source>
</evidence>
<dbReference type="PANTHER" id="PTHR16943">
    <property type="entry name" value="2-METHYLCITRATE DEHYDRATASE-RELATED"/>
    <property type="match status" value="1"/>
</dbReference>
<proteinExistence type="inferred from homology"/>
<organism evidence="4 5">
    <name type="scientific">Nocardioides soli</name>
    <dbReference type="NCBI Taxonomy" id="1036020"/>
    <lineage>
        <taxon>Bacteria</taxon>
        <taxon>Bacillati</taxon>
        <taxon>Actinomycetota</taxon>
        <taxon>Actinomycetes</taxon>
        <taxon>Propionibacteriales</taxon>
        <taxon>Nocardioidaceae</taxon>
        <taxon>Nocardioides</taxon>
    </lineage>
</organism>
<dbReference type="EMBL" id="JACHWR010000001">
    <property type="protein sequence ID" value="MBB3041543.1"/>
    <property type="molecule type" value="Genomic_DNA"/>
</dbReference>